<reference evidence="1" key="2">
    <citation type="journal article" date="2015" name="Data Brief">
        <title>Shoot transcriptome of the giant reed, Arundo donax.</title>
        <authorList>
            <person name="Barrero R.A."/>
            <person name="Guerrero F.D."/>
            <person name="Moolhuijzen P."/>
            <person name="Goolsby J.A."/>
            <person name="Tidwell J."/>
            <person name="Bellgard S.E."/>
            <person name="Bellgard M.I."/>
        </authorList>
    </citation>
    <scope>NUCLEOTIDE SEQUENCE</scope>
    <source>
        <tissue evidence="1">Shoot tissue taken approximately 20 cm above the soil surface</tissue>
    </source>
</reference>
<dbReference type="EMBL" id="GBRH01246412">
    <property type="protein sequence ID" value="JAD51483.1"/>
    <property type="molecule type" value="Transcribed_RNA"/>
</dbReference>
<organism evidence="1">
    <name type="scientific">Arundo donax</name>
    <name type="common">Giant reed</name>
    <name type="synonym">Donax arundinaceus</name>
    <dbReference type="NCBI Taxonomy" id="35708"/>
    <lineage>
        <taxon>Eukaryota</taxon>
        <taxon>Viridiplantae</taxon>
        <taxon>Streptophyta</taxon>
        <taxon>Embryophyta</taxon>
        <taxon>Tracheophyta</taxon>
        <taxon>Spermatophyta</taxon>
        <taxon>Magnoliopsida</taxon>
        <taxon>Liliopsida</taxon>
        <taxon>Poales</taxon>
        <taxon>Poaceae</taxon>
        <taxon>PACMAD clade</taxon>
        <taxon>Arundinoideae</taxon>
        <taxon>Arundineae</taxon>
        <taxon>Arundo</taxon>
    </lineage>
</organism>
<dbReference type="AlphaFoldDB" id="A0A0A9ANN4"/>
<evidence type="ECO:0000313" key="1">
    <source>
        <dbReference type="EMBL" id="JAD51483.1"/>
    </source>
</evidence>
<protein>
    <submittedName>
        <fullName evidence="1">Uncharacterized protein</fullName>
    </submittedName>
</protein>
<reference evidence="1" key="1">
    <citation type="submission" date="2014-09" db="EMBL/GenBank/DDBJ databases">
        <authorList>
            <person name="Magalhaes I.L.F."/>
            <person name="Oliveira U."/>
            <person name="Santos F.R."/>
            <person name="Vidigal T.H.D.A."/>
            <person name="Brescovit A.D."/>
            <person name="Santos A.J."/>
        </authorList>
    </citation>
    <scope>NUCLEOTIDE SEQUENCE</scope>
    <source>
        <tissue evidence="1">Shoot tissue taken approximately 20 cm above the soil surface</tissue>
    </source>
</reference>
<proteinExistence type="predicted"/>
<name>A0A0A9ANN4_ARUDO</name>
<accession>A0A0A9ANN4</accession>
<sequence>MFGFPPYFATPNLRLATKSKAAVWLVKVVFGLGVGQG</sequence>